<feature type="region of interest" description="Disordered" evidence="1">
    <location>
        <begin position="157"/>
        <end position="192"/>
    </location>
</feature>
<feature type="non-terminal residue" evidence="2">
    <location>
        <position position="192"/>
    </location>
</feature>
<gene>
    <name evidence="2" type="ORF">EZS28_017561</name>
</gene>
<protein>
    <submittedName>
        <fullName evidence="2">Uncharacterized protein</fullName>
    </submittedName>
</protein>
<evidence type="ECO:0000313" key="3">
    <source>
        <dbReference type="Proteomes" id="UP000324800"/>
    </source>
</evidence>
<name>A0A5J4VW48_9EUKA</name>
<proteinExistence type="predicted"/>
<dbReference type="AlphaFoldDB" id="A0A5J4VW48"/>
<organism evidence="2 3">
    <name type="scientific">Streblomastix strix</name>
    <dbReference type="NCBI Taxonomy" id="222440"/>
    <lineage>
        <taxon>Eukaryota</taxon>
        <taxon>Metamonada</taxon>
        <taxon>Preaxostyla</taxon>
        <taxon>Oxymonadida</taxon>
        <taxon>Streblomastigidae</taxon>
        <taxon>Streblomastix</taxon>
    </lineage>
</organism>
<dbReference type="EMBL" id="SNRW01004594">
    <property type="protein sequence ID" value="KAA6386911.1"/>
    <property type="molecule type" value="Genomic_DNA"/>
</dbReference>
<feature type="region of interest" description="Disordered" evidence="1">
    <location>
        <begin position="50"/>
        <end position="99"/>
    </location>
</feature>
<feature type="compositionally biased region" description="Basic and acidic residues" evidence="1">
    <location>
        <begin position="171"/>
        <end position="180"/>
    </location>
</feature>
<sequence>MLKRKKMNKPMKLHQSKNKDYRINIISLPLVQENLGTQLQNDQGINVMSQMEKDDSGPAPVGVQEKPKKGKGSRKSKTESLSASCDPSKGSNAQIQTKQLPQFQNLRLRPKKARENPTRLNLNQIILTMRMKKSIVHDRARTLQSREISDEISLWNKEEERADEDSSSGDGGKDLRIDIQRKRKLSEGGGGG</sequence>
<evidence type="ECO:0000313" key="2">
    <source>
        <dbReference type="EMBL" id="KAA6386911.1"/>
    </source>
</evidence>
<reference evidence="2 3" key="1">
    <citation type="submission" date="2019-03" db="EMBL/GenBank/DDBJ databases">
        <title>Single cell metagenomics reveals metabolic interactions within the superorganism composed of flagellate Streblomastix strix and complex community of Bacteroidetes bacteria on its surface.</title>
        <authorList>
            <person name="Treitli S.C."/>
            <person name="Kolisko M."/>
            <person name="Husnik F."/>
            <person name="Keeling P."/>
            <person name="Hampl V."/>
        </authorList>
    </citation>
    <scope>NUCLEOTIDE SEQUENCE [LARGE SCALE GENOMIC DNA]</scope>
    <source>
        <strain evidence="2">ST1C</strain>
    </source>
</reference>
<accession>A0A5J4VW48</accession>
<feature type="compositionally biased region" description="Polar residues" evidence="1">
    <location>
        <begin position="79"/>
        <end position="99"/>
    </location>
</feature>
<evidence type="ECO:0000256" key="1">
    <source>
        <dbReference type="SAM" id="MobiDB-lite"/>
    </source>
</evidence>
<dbReference type="Proteomes" id="UP000324800">
    <property type="component" value="Unassembled WGS sequence"/>
</dbReference>
<comment type="caution">
    <text evidence="2">The sequence shown here is derived from an EMBL/GenBank/DDBJ whole genome shotgun (WGS) entry which is preliminary data.</text>
</comment>